<dbReference type="PANTHER" id="PTHR35882:SF2">
    <property type="entry name" value="PELA"/>
    <property type="match status" value="1"/>
</dbReference>
<reference evidence="2" key="1">
    <citation type="submission" date="2019-04" db="EMBL/GenBank/DDBJ databases">
        <title>Evolution of Biomass-Degrading Anaerobic Consortia Revealed by Metagenomics.</title>
        <authorList>
            <person name="Peng X."/>
        </authorList>
    </citation>
    <scope>NUCLEOTIDE SEQUENCE</scope>
    <source>
        <strain evidence="2">SIG242</strain>
    </source>
</reference>
<dbReference type="SUPFAM" id="SSF51445">
    <property type="entry name" value="(Trans)glycosidases"/>
    <property type="match status" value="2"/>
</dbReference>
<evidence type="ECO:0000259" key="1">
    <source>
        <dbReference type="Pfam" id="PF03537"/>
    </source>
</evidence>
<gene>
    <name evidence="2" type="ORF">E7203_01955</name>
</gene>
<dbReference type="PANTHER" id="PTHR35882">
    <property type="entry name" value="PELA"/>
    <property type="match status" value="1"/>
</dbReference>
<evidence type="ECO:0000313" key="2">
    <source>
        <dbReference type="EMBL" id="MBE6084230.1"/>
    </source>
</evidence>
<dbReference type="PRINTS" id="PR01545">
    <property type="entry name" value="THEMAYE10DUF"/>
</dbReference>
<dbReference type="InterPro" id="IPR013785">
    <property type="entry name" value="Aldolase_TIM"/>
</dbReference>
<dbReference type="Gene3D" id="3.20.20.70">
    <property type="entry name" value="Aldolase class I"/>
    <property type="match status" value="2"/>
</dbReference>
<dbReference type="InterPro" id="IPR017853">
    <property type="entry name" value="GH"/>
</dbReference>
<comment type="caution">
    <text evidence="2">The sequence shown here is derived from an EMBL/GenBank/DDBJ whole genome shotgun (WGS) entry which is preliminary data.</text>
</comment>
<feature type="domain" description="Glycoside-hydrolase family GH114 TIM-barrel" evidence="1">
    <location>
        <begin position="308"/>
        <end position="428"/>
    </location>
</feature>
<dbReference type="Proteomes" id="UP000772151">
    <property type="component" value="Unassembled WGS sequence"/>
</dbReference>
<dbReference type="InterPro" id="IPR016062">
    <property type="entry name" value="TM1410-rel"/>
</dbReference>
<dbReference type="InterPro" id="IPR004352">
    <property type="entry name" value="GH114_TIM-barrel"/>
</dbReference>
<proteinExistence type="predicted"/>
<evidence type="ECO:0000313" key="3">
    <source>
        <dbReference type="Proteomes" id="UP000772151"/>
    </source>
</evidence>
<dbReference type="EMBL" id="SVCA01000001">
    <property type="protein sequence ID" value="MBE6084230.1"/>
    <property type="molecule type" value="Genomic_DNA"/>
</dbReference>
<sequence length="430" mass="48429">MASINTPSNAKSTTGCATISNKTFPCLPQSYIRNSCVPSRTSCPININIIHTFMIINHSPLFFYRNLNKTFDQRHLAPGGQTCYNCSSLKYHQGKAITMNNNQTWWQRLFLGLGILAASTATLSGSEASAPARYDTAMVGLLGELHDYAHRHNPRFQLLANGGSSLYLPIDGNTPANVGKMLQVVDGQLAESVHYGFDMKDGEKTPPEEKEFFLQTLDAAKAGGLPIFVLDYVKDARQAADAAQQCLTKGYIPLATPYRDLDQLPPYPSTNINTADVTRLQDVKNYLILLNPGKFSSREEYLAQLQATNYDMLIIDLYAGDTLLTAGEVEKLKHKAQGGRRLVLAYMSVGEAETYRHYWQSEWKKKRPQWLDAPNDDWQDNYRVKFWMPEWKHLLYGNSNAYLDEILAAGFDGAFLDVIDVYQYFQNENE</sequence>
<dbReference type="Pfam" id="PF03537">
    <property type="entry name" value="Glyco_hydro_114"/>
    <property type="match status" value="1"/>
</dbReference>
<dbReference type="AlphaFoldDB" id="A0A927WGV0"/>
<protein>
    <recommendedName>
        <fullName evidence="1">Glycoside-hydrolase family GH114 TIM-barrel domain-containing protein</fullName>
    </recommendedName>
</protein>
<organism evidence="2 3">
    <name type="scientific">Selenomonas ruminantium</name>
    <dbReference type="NCBI Taxonomy" id="971"/>
    <lineage>
        <taxon>Bacteria</taxon>
        <taxon>Bacillati</taxon>
        <taxon>Bacillota</taxon>
        <taxon>Negativicutes</taxon>
        <taxon>Selenomonadales</taxon>
        <taxon>Selenomonadaceae</taxon>
        <taxon>Selenomonas</taxon>
    </lineage>
</organism>
<accession>A0A927WGV0</accession>
<name>A0A927WGV0_SELRU</name>